<protein>
    <submittedName>
        <fullName evidence="2">Uncharacterized protein</fullName>
    </submittedName>
</protein>
<evidence type="ECO:0000313" key="2">
    <source>
        <dbReference type="EMBL" id="CAI8601103.1"/>
    </source>
</evidence>
<evidence type="ECO:0000313" key="3">
    <source>
        <dbReference type="Proteomes" id="UP001157006"/>
    </source>
</evidence>
<name>A0AAV0ZUB4_VICFA</name>
<dbReference type="AlphaFoldDB" id="A0AAV0ZUB4"/>
<reference evidence="2 3" key="1">
    <citation type="submission" date="2023-01" db="EMBL/GenBank/DDBJ databases">
        <authorList>
            <person name="Kreplak J."/>
        </authorList>
    </citation>
    <scope>NUCLEOTIDE SEQUENCE [LARGE SCALE GENOMIC DNA]</scope>
</reference>
<organism evidence="2 3">
    <name type="scientific">Vicia faba</name>
    <name type="common">Broad bean</name>
    <name type="synonym">Faba vulgaris</name>
    <dbReference type="NCBI Taxonomy" id="3906"/>
    <lineage>
        <taxon>Eukaryota</taxon>
        <taxon>Viridiplantae</taxon>
        <taxon>Streptophyta</taxon>
        <taxon>Embryophyta</taxon>
        <taxon>Tracheophyta</taxon>
        <taxon>Spermatophyta</taxon>
        <taxon>Magnoliopsida</taxon>
        <taxon>eudicotyledons</taxon>
        <taxon>Gunneridae</taxon>
        <taxon>Pentapetalae</taxon>
        <taxon>rosids</taxon>
        <taxon>fabids</taxon>
        <taxon>Fabales</taxon>
        <taxon>Fabaceae</taxon>
        <taxon>Papilionoideae</taxon>
        <taxon>50 kb inversion clade</taxon>
        <taxon>NPAAA clade</taxon>
        <taxon>Hologalegina</taxon>
        <taxon>IRL clade</taxon>
        <taxon>Fabeae</taxon>
        <taxon>Vicia</taxon>
    </lineage>
</organism>
<sequence>MPPKKDTTNLNPKDLDESIQHTNLRIDELILANRNVESTIDFNNENMHQQLKELDNSFNDRMKVGFLELGSLMTQQLNQQFAALSTVASPSRSATPSIDSSLLQPTSSENVVINTSFPLLHVPLPLSQPQNLTTTPNMTNSTPIPTHFLNDTTFNSNQPSTLLHSSTATHYQTFTFNLLKFPTNTLPTALSPTKPALSPIFEPTNLPSPYSTKPKN</sequence>
<feature type="region of interest" description="Disordered" evidence="1">
    <location>
        <begin position="195"/>
        <end position="216"/>
    </location>
</feature>
<dbReference type="EMBL" id="OX451737">
    <property type="protein sequence ID" value="CAI8601103.1"/>
    <property type="molecule type" value="Genomic_DNA"/>
</dbReference>
<dbReference type="Proteomes" id="UP001157006">
    <property type="component" value="Chromosome 2"/>
</dbReference>
<gene>
    <name evidence="2" type="ORF">VFH_II256040</name>
</gene>
<proteinExistence type="predicted"/>
<evidence type="ECO:0000256" key="1">
    <source>
        <dbReference type="SAM" id="MobiDB-lite"/>
    </source>
</evidence>
<feature type="compositionally biased region" description="Polar residues" evidence="1">
    <location>
        <begin position="205"/>
        <end position="216"/>
    </location>
</feature>
<accession>A0AAV0ZUB4</accession>
<keyword evidence="3" id="KW-1185">Reference proteome</keyword>